<keyword evidence="4" id="KW-1185">Reference proteome</keyword>
<comment type="caution">
    <text evidence="3">The sequence shown here is derived from an EMBL/GenBank/DDBJ whole genome shotgun (WGS) entry which is preliminary data.</text>
</comment>
<dbReference type="AlphaFoldDB" id="A0A7W7SUM0"/>
<proteinExistence type="predicted"/>
<reference evidence="3 4" key="1">
    <citation type="submission" date="2020-08" db="EMBL/GenBank/DDBJ databases">
        <title>Sequencing the genomes of 1000 actinobacteria strains.</title>
        <authorList>
            <person name="Klenk H.-P."/>
        </authorList>
    </citation>
    <scope>NUCLEOTIDE SEQUENCE [LARGE SCALE GENOMIC DNA]</scope>
    <source>
        <strain evidence="3 4">DSM 45886</strain>
    </source>
</reference>
<organism evidence="3 4">
    <name type="scientific">Micromonospora polyrhachis</name>
    <dbReference type="NCBI Taxonomy" id="1282883"/>
    <lineage>
        <taxon>Bacteria</taxon>
        <taxon>Bacillati</taxon>
        <taxon>Actinomycetota</taxon>
        <taxon>Actinomycetes</taxon>
        <taxon>Micromonosporales</taxon>
        <taxon>Micromonosporaceae</taxon>
        <taxon>Micromonospora</taxon>
    </lineage>
</organism>
<dbReference type="Proteomes" id="UP000578819">
    <property type="component" value="Unassembled WGS sequence"/>
</dbReference>
<feature type="compositionally biased region" description="Basic and acidic residues" evidence="1">
    <location>
        <begin position="13"/>
        <end position="28"/>
    </location>
</feature>
<sequence length="261" mass="29091">MTSGRSTGWAEISSDRRPVQWTVPDRRQAMRRRQQAPPRAVVPGRRTPGAAVDPARNRPLYCRMLGLRHVRPGGLLRFAYFEGAIFLGVLLGLAELVSWWGVLALPALVALMVKINDMAVAAIGRAAARVPEIEQDRFRREITPVVGRAAVPGRSLAQPSPDLRPAGPGPVGSRTIDITDVAAQPVVPDPVRQEVRATAGGRRDPVRGPLSWHRAALTWNTADRLPRVREKLRPIRQWAGRWEQPDLRHRLAHHSAEHRYE</sequence>
<dbReference type="RefSeq" id="WP_184536346.1">
    <property type="nucleotide sequence ID" value="NZ_JACHJW010000001.1"/>
</dbReference>
<keyword evidence="2" id="KW-0812">Transmembrane</keyword>
<evidence type="ECO:0000256" key="2">
    <source>
        <dbReference type="SAM" id="Phobius"/>
    </source>
</evidence>
<keyword evidence="2" id="KW-1133">Transmembrane helix</keyword>
<gene>
    <name evidence="3" type="ORF">FHR38_004330</name>
</gene>
<evidence type="ECO:0000313" key="3">
    <source>
        <dbReference type="EMBL" id="MBB4960597.1"/>
    </source>
</evidence>
<dbReference type="EMBL" id="JACHJW010000001">
    <property type="protein sequence ID" value="MBB4960597.1"/>
    <property type="molecule type" value="Genomic_DNA"/>
</dbReference>
<feature type="transmembrane region" description="Helical" evidence="2">
    <location>
        <begin position="74"/>
        <end position="91"/>
    </location>
</feature>
<keyword evidence="2" id="KW-0472">Membrane</keyword>
<evidence type="ECO:0000313" key="4">
    <source>
        <dbReference type="Proteomes" id="UP000578819"/>
    </source>
</evidence>
<accession>A0A7W7SUM0</accession>
<name>A0A7W7SUM0_9ACTN</name>
<evidence type="ECO:0000256" key="1">
    <source>
        <dbReference type="SAM" id="MobiDB-lite"/>
    </source>
</evidence>
<protein>
    <submittedName>
        <fullName evidence="3">Uncharacterized protein</fullName>
    </submittedName>
</protein>
<feature type="transmembrane region" description="Helical" evidence="2">
    <location>
        <begin position="97"/>
        <end position="115"/>
    </location>
</feature>
<feature type="region of interest" description="Disordered" evidence="1">
    <location>
        <begin position="1"/>
        <end position="53"/>
    </location>
</feature>